<keyword evidence="8" id="KW-1185">Reference proteome</keyword>
<feature type="transmembrane region" description="Helical" evidence="6">
    <location>
        <begin position="100"/>
        <end position="119"/>
    </location>
</feature>
<feature type="transmembrane region" description="Helical" evidence="6">
    <location>
        <begin position="29"/>
        <end position="49"/>
    </location>
</feature>
<keyword evidence="2" id="KW-0813">Transport</keyword>
<evidence type="ECO:0000313" key="7">
    <source>
        <dbReference type="EMBL" id="KXT02938.1"/>
    </source>
</evidence>
<evidence type="ECO:0000256" key="1">
    <source>
        <dbReference type="ARBA" id="ARBA00004141"/>
    </source>
</evidence>
<dbReference type="GO" id="GO:0016020">
    <property type="term" value="C:membrane"/>
    <property type="evidence" value="ECO:0007669"/>
    <property type="project" value="UniProtKB-SubCell"/>
</dbReference>
<comment type="caution">
    <text evidence="7">The sequence shown here is derived from an EMBL/GenBank/DDBJ whole genome shotgun (WGS) entry which is preliminary data.</text>
</comment>
<evidence type="ECO:0000256" key="4">
    <source>
        <dbReference type="ARBA" id="ARBA00022989"/>
    </source>
</evidence>
<dbReference type="SUPFAM" id="SSF103473">
    <property type="entry name" value="MFS general substrate transporter"/>
    <property type="match status" value="1"/>
</dbReference>
<gene>
    <name evidence="7" type="ORF">AC578_10608</name>
</gene>
<feature type="transmembrane region" description="Helical" evidence="6">
    <location>
        <begin position="69"/>
        <end position="91"/>
    </location>
</feature>
<dbReference type="FunFam" id="1.20.1250.20:FF:000013">
    <property type="entry name" value="MFS general substrate transporter"/>
    <property type="match status" value="1"/>
</dbReference>
<keyword evidence="5 6" id="KW-0472">Membrane</keyword>
<feature type="transmembrane region" description="Helical" evidence="6">
    <location>
        <begin position="160"/>
        <end position="181"/>
    </location>
</feature>
<feature type="transmembrane region" description="Helical" evidence="6">
    <location>
        <begin position="193"/>
        <end position="214"/>
    </location>
</feature>
<feature type="transmembrane region" description="Helical" evidence="6">
    <location>
        <begin position="358"/>
        <end position="376"/>
    </location>
</feature>
<feature type="transmembrane region" description="Helical" evidence="6">
    <location>
        <begin position="125"/>
        <end position="148"/>
    </location>
</feature>
<evidence type="ECO:0000256" key="5">
    <source>
        <dbReference type="ARBA" id="ARBA00023136"/>
    </source>
</evidence>
<feature type="transmembrane region" description="Helical" evidence="6">
    <location>
        <begin position="388"/>
        <end position="406"/>
    </location>
</feature>
<keyword evidence="4 6" id="KW-1133">Transmembrane helix</keyword>
<dbReference type="InterPro" id="IPR036259">
    <property type="entry name" value="MFS_trans_sf"/>
</dbReference>
<proteinExistence type="predicted"/>
<feature type="transmembrane region" description="Helical" evidence="6">
    <location>
        <begin position="426"/>
        <end position="446"/>
    </location>
</feature>
<name>A0A139HKD2_9PEZI</name>
<dbReference type="Gene3D" id="1.20.1250.20">
    <property type="entry name" value="MFS general substrate transporter like domains"/>
    <property type="match status" value="2"/>
</dbReference>
<dbReference type="PANTHER" id="PTHR43791:SF54">
    <property type="entry name" value="MAJOR FACILITATOR SUPERFAMILY (MFS) PROFILE DOMAIN-CONTAINING PROTEIN-RELATED"/>
    <property type="match status" value="1"/>
</dbReference>
<protein>
    <recommendedName>
        <fullName evidence="9">Major facilitator superfamily (MFS) profile domain-containing protein</fullName>
    </recommendedName>
</protein>
<evidence type="ECO:0000256" key="3">
    <source>
        <dbReference type="ARBA" id="ARBA00022692"/>
    </source>
</evidence>
<dbReference type="PANTHER" id="PTHR43791">
    <property type="entry name" value="PERMEASE-RELATED"/>
    <property type="match status" value="1"/>
</dbReference>
<sequence>MSDASRAEKTSAARNKALIKRRVLLKRDWILLPTVGLLYMIMFLDRTNIANAKIEGLVQGLNDMPVNGYNTALWIFYIPFILAEVPSNLVLNQGKIPPNYFLGGMTCLLGVLGMCQGLTKSYGGLLALRFLMGALEAALPAGAAYMISIYYTKKEAAVRFAAFFNFALLGPLFSGLLAYALVKLDGSGGYEGWRWIFIVEGLMTVFFGVMAVVFTPNFPEKAQSWFLKSDEKEYLITRLEMSRGLEEKGSVADNVSIWKVLVDWRIHIFTMCFFCCDITASSISAFMTSILKELGWTSSRAQVMTMPVWGAGIVFTFLVTWTAARTNLRMPFVLGSICCQLVGWSIMVAYVPAPGVRYAALFFMSIGTFPQMPLLMTWLSNNLRGRKYLAVGMAWQVGFGNCANFVSSNVFIATEAPRYRTGFANGMGWTAAGLVLVCLLTILLVVKNRRRASRLAEMTAQEREREEQISFKFLV</sequence>
<feature type="transmembrane region" description="Helical" evidence="6">
    <location>
        <begin position="268"/>
        <end position="291"/>
    </location>
</feature>
<dbReference type="OrthoDB" id="310895at2759"/>
<dbReference type="Pfam" id="PF07690">
    <property type="entry name" value="MFS_1"/>
    <property type="match status" value="1"/>
</dbReference>
<dbReference type="GO" id="GO:0022857">
    <property type="term" value="F:transmembrane transporter activity"/>
    <property type="evidence" value="ECO:0007669"/>
    <property type="project" value="InterPro"/>
</dbReference>
<dbReference type="AlphaFoldDB" id="A0A139HKD2"/>
<keyword evidence="3 6" id="KW-0812">Transmembrane</keyword>
<feature type="transmembrane region" description="Helical" evidence="6">
    <location>
        <begin position="303"/>
        <end position="324"/>
    </location>
</feature>
<dbReference type="EMBL" id="LFZN01000035">
    <property type="protein sequence ID" value="KXT02938.1"/>
    <property type="molecule type" value="Genomic_DNA"/>
</dbReference>
<feature type="transmembrane region" description="Helical" evidence="6">
    <location>
        <begin position="331"/>
        <end position="352"/>
    </location>
</feature>
<comment type="subcellular location">
    <subcellularLocation>
        <location evidence="1">Membrane</location>
        <topology evidence="1">Multi-pass membrane protein</topology>
    </subcellularLocation>
</comment>
<reference evidence="7 8" key="1">
    <citation type="submission" date="2015-07" db="EMBL/GenBank/DDBJ databases">
        <title>Comparative genomics of the Sigatoka disease complex on banana suggests a link between parallel evolutionary changes in Pseudocercospora fijiensis and Pseudocercospora eumusae and increased virulence on the banana host.</title>
        <authorList>
            <person name="Chang T.-C."/>
            <person name="Salvucci A."/>
            <person name="Crous P.W."/>
            <person name="Stergiopoulos I."/>
        </authorList>
    </citation>
    <scope>NUCLEOTIDE SEQUENCE [LARGE SCALE GENOMIC DNA]</scope>
    <source>
        <strain evidence="7 8">CBS 114824</strain>
    </source>
</reference>
<evidence type="ECO:0008006" key="9">
    <source>
        <dbReference type="Google" id="ProtNLM"/>
    </source>
</evidence>
<dbReference type="InterPro" id="IPR011701">
    <property type="entry name" value="MFS"/>
</dbReference>
<accession>A0A139HKD2</accession>
<evidence type="ECO:0000256" key="2">
    <source>
        <dbReference type="ARBA" id="ARBA00022448"/>
    </source>
</evidence>
<evidence type="ECO:0000313" key="8">
    <source>
        <dbReference type="Proteomes" id="UP000070133"/>
    </source>
</evidence>
<dbReference type="Proteomes" id="UP000070133">
    <property type="component" value="Unassembled WGS sequence"/>
</dbReference>
<organism evidence="7 8">
    <name type="scientific">Pseudocercospora eumusae</name>
    <dbReference type="NCBI Taxonomy" id="321146"/>
    <lineage>
        <taxon>Eukaryota</taxon>
        <taxon>Fungi</taxon>
        <taxon>Dikarya</taxon>
        <taxon>Ascomycota</taxon>
        <taxon>Pezizomycotina</taxon>
        <taxon>Dothideomycetes</taxon>
        <taxon>Dothideomycetidae</taxon>
        <taxon>Mycosphaerellales</taxon>
        <taxon>Mycosphaerellaceae</taxon>
        <taxon>Pseudocercospora</taxon>
    </lineage>
</organism>
<evidence type="ECO:0000256" key="6">
    <source>
        <dbReference type="SAM" id="Phobius"/>
    </source>
</evidence>